<protein>
    <submittedName>
        <fullName evidence="1">Uncharacterized protein</fullName>
    </submittedName>
</protein>
<dbReference type="RefSeq" id="WP_230275680.1">
    <property type="nucleotide sequence ID" value="NZ_JAJKFW010000038.1"/>
</dbReference>
<accession>A0ABS8NPE9</accession>
<proteinExistence type="predicted"/>
<evidence type="ECO:0000313" key="2">
    <source>
        <dbReference type="Proteomes" id="UP001430306"/>
    </source>
</evidence>
<evidence type="ECO:0000313" key="1">
    <source>
        <dbReference type="EMBL" id="MCC9644336.1"/>
    </source>
</evidence>
<name>A0ABS8NPE9_9BACT</name>
<dbReference type="Proteomes" id="UP001430306">
    <property type="component" value="Unassembled WGS sequence"/>
</dbReference>
<comment type="caution">
    <text evidence="1">The sequence shown here is derived from an EMBL/GenBank/DDBJ whole genome shotgun (WGS) entry which is preliminary data.</text>
</comment>
<feature type="non-terminal residue" evidence="1">
    <location>
        <position position="1"/>
    </location>
</feature>
<sequence>NGSDHPAAASNPPLVETLLGGSVCIALFCASLVDVGQALQAEAMWNFVPPLRPPTTDWLPSPSRRDFA</sequence>
<gene>
    <name evidence="1" type="ORF">LOC71_18820</name>
</gene>
<dbReference type="EMBL" id="JAJKFW010000038">
    <property type="protein sequence ID" value="MCC9644336.1"/>
    <property type="molecule type" value="Genomic_DNA"/>
</dbReference>
<keyword evidence="2" id="KW-1185">Reference proteome</keyword>
<reference evidence="1" key="1">
    <citation type="submission" date="2021-11" db="EMBL/GenBank/DDBJ databases">
        <title>Genome sequence.</title>
        <authorList>
            <person name="Sun Q."/>
        </authorList>
    </citation>
    <scope>NUCLEOTIDE SEQUENCE</scope>
    <source>
        <strain evidence="1">JC740</strain>
    </source>
</reference>
<organism evidence="1 2">
    <name type="scientific">Rhodopirellula halodulae</name>
    <dbReference type="NCBI Taxonomy" id="2894198"/>
    <lineage>
        <taxon>Bacteria</taxon>
        <taxon>Pseudomonadati</taxon>
        <taxon>Planctomycetota</taxon>
        <taxon>Planctomycetia</taxon>
        <taxon>Pirellulales</taxon>
        <taxon>Pirellulaceae</taxon>
        <taxon>Rhodopirellula</taxon>
    </lineage>
</organism>